<accession>E6QHY0</accession>
<gene>
    <name evidence="1" type="ORF">CARN6_0121</name>
</gene>
<name>E6QHY0_9ZZZZ</name>
<sequence length="125" mass="14273">MDKTALVSFDIENGQHILNALEHDGKSPDVALWAVLPEYEDWRLVIASQTLDPRSSGNSEINLALQKANVSWNSRPTIFLRRMDEPFIAELRRIFALAGDTYGMRLGGQKFGDQYIEDAFVYRIR</sequence>
<dbReference type="EMBL" id="CABQ01000026">
    <property type="protein sequence ID" value="CBI06845.1"/>
    <property type="molecule type" value="Genomic_DNA"/>
</dbReference>
<reference evidence="1" key="1">
    <citation type="submission" date="2009-10" db="EMBL/GenBank/DDBJ databases">
        <title>Diversity of trophic interactions inside an arsenic-rich microbial ecosystem.</title>
        <authorList>
            <person name="Bertin P.N."/>
            <person name="Heinrich-Salmeron A."/>
            <person name="Pelletier E."/>
            <person name="Goulhen-Chollet F."/>
            <person name="Arsene-Ploetze F."/>
            <person name="Gallien S."/>
            <person name="Calteau A."/>
            <person name="Vallenet D."/>
            <person name="Casiot C."/>
            <person name="Chane-Woon-Ming B."/>
            <person name="Giloteaux L."/>
            <person name="Barakat M."/>
            <person name="Bonnefoy V."/>
            <person name="Bruneel O."/>
            <person name="Chandler M."/>
            <person name="Cleiss J."/>
            <person name="Duran R."/>
            <person name="Elbaz-Poulichet F."/>
            <person name="Fonknechten N."/>
            <person name="Lauga B."/>
            <person name="Mornico D."/>
            <person name="Ortet P."/>
            <person name="Schaeffer C."/>
            <person name="Siguier P."/>
            <person name="Alexander Thil Smith A."/>
            <person name="Van Dorsselaer A."/>
            <person name="Weissenbach J."/>
            <person name="Medigue C."/>
            <person name="Le Paslier D."/>
        </authorList>
    </citation>
    <scope>NUCLEOTIDE SEQUENCE</scope>
</reference>
<dbReference type="AlphaFoldDB" id="E6QHY0"/>
<evidence type="ECO:0000313" key="1">
    <source>
        <dbReference type="EMBL" id="CBI06845.1"/>
    </source>
</evidence>
<proteinExistence type="predicted"/>
<comment type="caution">
    <text evidence="1">The sequence shown here is derived from an EMBL/GenBank/DDBJ whole genome shotgun (WGS) entry which is preliminary data.</text>
</comment>
<organism evidence="1">
    <name type="scientific">mine drainage metagenome</name>
    <dbReference type="NCBI Taxonomy" id="410659"/>
    <lineage>
        <taxon>unclassified sequences</taxon>
        <taxon>metagenomes</taxon>
        <taxon>ecological metagenomes</taxon>
    </lineage>
</organism>
<protein>
    <submittedName>
        <fullName evidence="1">Uncharacterized protein</fullName>
    </submittedName>
</protein>